<evidence type="ECO:0008006" key="7">
    <source>
        <dbReference type="Google" id="ProtNLM"/>
    </source>
</evidence>
<organism evidence="5 6">
    <name type="scientific">Treponema phagedenis</name>
    <dbReference type="NCBI Taxonomy" id="162"/>
    <lineage>
        <taxon>Bacteria</taxon>
        <taxon>Pseudomonadati</taxon>
        <taxon>Spirochaetota</taxon>
        <taxon>Spirochaetia</taxon>
        <taxon>Spirochaetales</taxon>
        <taxon>Treponemataceae</taxon>
        <taxon>Treponema</taxon>
    </lineage>
</organism>
<dbReference type="InterPro" id="IPR044016">
    <property type="entry name" value="Big_13"/>
</dbReference>
<protein>
    <recommendedName>
        <fullName evidence="7">Ig-like domain-containing protein</fullName>
    </recommendedName>
</protein>
<evidence type="ECO:0000259" key="4">
    <source>
        <dbReference type="Pfam" id="PF19077"/>
    </source>
</evidence>
<dbReference type="Gene3D" id="3.30.420.430">
    <property type="match status" value="1"/>
</dbReference>
<dbReference type="InterPro" id="IPR022038">
    <property type="entry name" value="Ig-like_bact"/>
</dbReference>
<feature type="domain" description="Ig-like" evidence="3">
    <location>
        <begin position="51"/>
        <end position="153"/>
    </location>
</feature>
<evidence type="ECO:0000256" key="2">
    <source>
        <dbReference type="SAM" id="SignalP"/>
    </source>
</evidence>
<feature type="chain" id="PRO_5042112983" description="Ig-like domain-containing protein" evidence="2">
    <location>
        <begin position="27"/>
        <end position="3352"/>
    </location>
</feature>
<gene>
    <name evidence="5" type="ORF">FUT82_04270</name>
</gene>
<evidence type="ECO:0000259" key="3">
    <source>
        <dbReference type="Pfam" id="PF12245"/>
    </source>
</evidence>
<evidence type="ECO:0000313" key="5">
    <source>
        <dbReference type="EMBL" id="QEJ97278.1"/>
    </source>
</evidence>
<evidence type="ECO:0000256" key="1">
    <source>
        <dbReference type="SAM" id="MobiDB-lite"/>
    </source>
</evidence>
<dbReference type="Gene3D" id="2.60.40.10">
    <property type="entry name" value="Immunoglobulins"/>
    <property type="match status" value="4"/>
</dbReference>
<dbReference type="Proteomes" id="UP000323594">
    <property type="component" value="Chromosome"/>
</dbReference>
<dbReference type="EMBL" id="CP042817">
    <property type="protein sequence ID" value="QEJ97278.1"/>
    <property type="molecule type" value="Genomic_DNA"/>
</dbReference>
<feature type="signal peptide" evidence="2">
    <location>
        <begin position="1"/>
        <end position="26"/>
    </location>
</feature>
<feature type="region of interest" description="Disordered" evidence="1">
    <location>
        <begin position="3309"/>
        <end position="3328"/>
    </location>
</feature>
<keyword evidence="2" id="KW-0732">Signal</keyword>
<feature type="domain" description="Ig-like" evidence="3">
    <location>
        <begin position="1625"/>
        <end position="1712"/>
    </location>
</feature>
<evidence type="ECO:0000313" key="6">
    <source>
        <dbReference type="Proteomes" id="UP000323594"/>
    </source>
</evidence>
<accession>A0AAE6IS66</accession>
<reference evidence="5 6" key="1">
    <citation type="submission" date="2019-08" db="EMBL/GenBank/DDBJ databases">
        <authorList>
            <person name="Kuhnert P."/>
        </authorList>
    </citation>
    <scope>NUCLEOTIDE SEQUENCE [LARGE SCALE GENOMIC DNA]</scope>
    <source>
        <strain evidence="5 6">B36.5</strain>
    </source>
</reference>
<dbReference type="InterPro" id="IPR013783">
    <property type="entry name" value="Ig-like_fold"/>
</dbReference>
<proteinExistence type="predicted"/>
<dbReference type="Pfam" id="PF19077">
    <property type="entry name" value="Big_13"/>
    <property type="match status" value="1"/>
</dbReference>
<feature type="domain" description="Bacterial Ig-like" evidence="4">
    <location>
        <begin position="1509"/>
        <end position="1594"/>
    </location>
</feature>
<dbReference type="Pfam" id="PF12245">
    <property type="entry name" value="Big_3_2"/>
    <property type="match status" value="2"/>
</dbReference>
<feature type="compositionally biased region" description="Low complexity" evidence="1">
    <location>
        <begin position="3309"/>
        <end position="3324"/>
    </location>
</feature>
<name>A0AAE6IS66_TREPH</name>
<sequence>MKSHLKLKWKLLLLITLLSPVFFTCKGNVGLGSTIDITPPTVRIDSPEAAGAPARGSFVIKGKAEDDTQIKSVHVMLLDSNGGLKSSGHAELSDKSGASRSTAKDVREWWILFENKMEGGKHVLPDGEYTIKVDVVDESGKTATTTTKFTIDNTPPVLVLHRPSTVMSSETPDRYGKDLWLEGMSADDAGVSKIVMRAYADKEGTTLLAEKTLENVPPTVEIKVGSRNGSNNGNKKDDFYNTIYNKRGKNPVYCTIEIFDNAKQYTKEGASGEGNSTTSYYLYAPLYDEVFSLVNTNDIYRAFAGFNIAEDKGLDKGKIISLLSKDNAAVSEAFKANGKEKGSFTLDPDASPEYELLGFQAVAEDAGVDSYNTIGKGSTITVQLSAGLDKAPLDKNSFVFCYMTKETYEKYRKDPALQSFGQTPESLFKDNSKKEIRDGIIQLDAKLTPQGTSYIATYTFKDKELKVNHPYVFIAAGREKKGRNKLGNQLRMKTETAGNCIYGFKVAGLVDIEPPRILPEYPQEGVLFDPAKKISAIIFDASGIQEAKVHYRYGNGEEKEALLSPESGKANMYTAALPAADLKEGQYEVWFTAIDKAEPPNTNTGANSKITVTYDKEDPDIKNVQVNGTAISNGGKLNVKSNDIHITGEVIESHGLEYLKIKGDGVTFSSSGDAYSFDRTLSLDDGDHFIKIEAKDKAGKVSSIEFTLCVDTTAPTFDEMKVAEQSANNGSSLISNSQVVTITGKVTDGTNSSGIDVVEYSLDNRATWRSLVGTREQNGIYIINDFVSVNIGGAKTIHLQAKDYAGNKTEQWSCNVTVTSNIPTITLEVVPPTAGNSKTFERNGLVYLKGTTNIQIYGQMEGASGAESLEVTLKKDSISADLDVLFAEPNKVRDLKIQPNNNGLAASLFAVKTGSKDGEYRITAKQGTHAKTVKLIIDNTPPKVESRVPFYDPASSTEVYKFNSLQKFYGTITDGSSGSGVKSITAKIDGADHELIRTGGAWESKEVPSIKEGNHMLVLNYEDNLGNKGTQLEIPFVYDKADPKISDVNIGANTIDNGGKINVKSNSITIKGIVTETNGLEYIQAKDGTNTKKATLVGQLAPDGKNNFSFDFTDLVEGEHPFEVEAKDKAGKNSERFAFKVFVDTKAPKRMDIKTDDANGEINGTDLLATSSTVKISGKVKDDAPSSGIDVVQYVLTDTTPDWTKASSFSLKGISAELDFEGYVQLEKGKKLHIRALDKAKNPSELQSYTVTLDTEPPKVTRLEVAAVTSAQHTQVIPATATEPYYGKGKLQVNLTVSDDTGVQSVMPIIKKDGIALSEADSKGFFANFDTDFKKAVDANSKEPAIQLTIKDGTQDGTYEIGFKIEDKAKPKPWEKSETITLVIDNKEPVLTPIVPVEGQPFSNQKVAFNGTISDIGSGVEEDSFTYEVKDSNGVVVSATPITITGSSWKIDGVNLGTKEGEKTITFKAKDKLGNPTEETKTVYYDKANPTLTEVKVNNQQGNLVYVKKDVSTPQAETKVVITGQATDTNKMQKVAVFEGAEEKGTTACDVDGDWSIELAVPGTLAEGIHNLTIKAIDIAGKETIAKKTVVVDTTAPKLDITTLGDKTILSNDFSAFSSKWIGIKPITVAGSAQDTGTDPAGIDRVEYAFKKGTANIPNDAWRLLNLTSTANNAYSFNEEFAIPSDAVALHFRCIDKAGNVTELTPIALQIDSTPPQLEVTEIDGKAGYKTAVTVSKKDISIKGAVTDLNAANQKESGVAKVVWTLDGSAEKERTVSQSGEWAVSIPAAEMKAGMLTITAIDTVGNISAPKNIVFLLDEDAPTAKIINFDANSTQTGSITVKGLVEDIGNAGVDSSATAWKIVKRNDPDPEEDKANWPEKDDLKGWKKVDKPTVGNWEITTLDLSRYITADGTTANQYKSEYAVQRGADILFDLPLYVFVKDSVGNAKVVKLNILVDPAGDIPVVKILYPQKNGDTVGGLIKIYGTAAVNDPAKGSVENVYIQITKNKDGNGNPTFDSPCTFGGKEWCTPGTTHGVQLTADEFKAGSGFWALDINRDKEFEETGNNTQQTIWFRLRGKNTTNKFGAWTEPFKLIVDKNAPKITAAKVATEGNIGSAPTGDFDNRFYVPNMWIKGADLYLCADLSHTAGIKSVEVSGTLNCLQSNRQDLKDDKIVGVNIAGTGKQWFFENPSGSKNYQMRIPLKTTDNPGSNNEFSITVKITSNVSTSGQESTAESTWTLKYDNAKPAAVFGAKIKASPMKISGASFTDASLIDSKIDTNSMYVFAAGEARKITGFNETSGTVTLESALSGESSGYIIYSPADYTWNTGAGLCTVEGIADDVGAGVKTVKAALKINGTTTPDKVLNFPQANGLTSDIGTFVIWKGEVNTTGIPDGQGMLTFTVTDEAGNESTSSVTLKLKNNPLQINKLGIGTDLNYSETIGDGEGEFAWQNISYLPDTDSGVDRVTKDWSGTVTANLSFKNPNSQIKVESSGGNGTIKYTLKCGTETIHSLADLPTGGIIPLTANDFAKIGQGNKTLVLTLWDAAAGLTQGTDTWKAEATITVKVDTTDQFAPTAGIKPLHWTSKTDNSLYKNSELQGHIELKNGTSGNDKVSGKISIRGTAQDNQIITEIWAAITDFEFAAGIQVPVEAKNADRGIKIAEYSRKTKEWIYCFDQNNNKYVRFKDGTLQFFEASNAWKEYTWDNAENKWYLGPESAKTYYGQKDVSNTGWFFEVTKSTFSQDSGHDIAWQLDWDTARIKNIAGKNKTVKLFVKDSTNYSLEKAITVDVVPYITKVTTALSAMNQSKPSENDRTALGHYPVCSDETITVEGFNLTDAVYKIGGTNLGAGAAIPNGAKIAVASAAASGDLTAVVNGVSSINNSNSNAAIYNQKPNGLNNNTLTDDVFIDIWQFNPKAVLPSNGTVEDAVMKINPKTGIIGFAFANGSNLFSMPSDSTSYTKWQKNWDDYGAIGLAYDPQGGAHGVASVRDTNYNEKQAGPFTYFSAKDVAPGGSSAGEGYAGTGGYRLESLGTTIDNMNKKRIQSPSLAISKEGRYLAYYDMLTDQIRFRHKSQLLTTSVYNEPTVTPVDHYSLIAGGRTGNTAGEFVSIAVKSGDTEADDVVVAVWYTGSSLMYAYKTNPANDTDADQTGSRDGYWSKPKKVFENLSSVGEYCQIAVDKNGGIHIAASDVGNTALVYAYMSDYKGVDLKTCTIDSYGIIGTHITLDVALSEKGKPIPYIGYFSNSAGKPKLAYLVEPNDPAEFEQTAAGAVSDKMTGKWEITLVPTQQRVREGRVNAGVWKAAGVITKSTKGTTTPQTGSTSDTGNVYGNETANPVLGYLIRQNWAVETAQKK</sequence>
<dbReference type="RefSeq" id="WP_148884457.1">
    <property type="nucleotide sequence ID" value="NZ_CP042817.1"/>
</dbReference>